<dbReference type="SUPFAM" id="SSF53901">
    <property type="entry name" value="Thiolase-like"/>
    <property type="match status" value="2"/>
</dbReference>
<dbReference type="CDD" id="cd00751">
    <property type="entry name" value="thiolase"/>
    <property type="match status" value="1"/>
</dbReference>
<dbReference type="EMBL" id="JBHTIU010000012">
    <property type="protein sequence ID" value="MFD0868361.1"/>
    <property type="molecule type" value="Genomic_DNA"/>
</dbReference>
<evidence type="ECO:0000259" key="7">
    <source>
        <dbReference type="Pfam" id="PF00108"/>
    </source>
</evidence>
<evidence type="ECO:0000256" key="2">
    <source>
        <dbReference type="ARBA" id="ARBA00010982"/>
    </source>
</evidence>
<dbReference type="NCBIfam" id="TIGR01930">
    <property type="entry name" value="AcCoA-C-Actrans"/>
    <property type="match status" value="1"/>
</dbReference>
<dbReference type="PIRSF" id="PIRSF000429">
    <property type="entry name" value="Ac-CoA_Ac_transf"/>
    <property type="match status" value="1"/>
</dbReference>
<dbReference type="Proteomes" id="UP001597120">
    <property type="component" value="Unassembled WGS sequence"/>
</dbReference>
<dbReference type="InterPro" id="IPR016039">
    <property type="entry name" value="Thiolase-like"/>
</dbReference>
<dbReference type="GO" id="GO:0003988">
    <property type="term" value="F:acetyl-CoA C-acyltransferase activity"/>
    <property type="evidence" value="ECO:0007669"/>
    <property type="project" value="UniProtKB-EC"/>
</dbReference>
<evidence type="ECO:0000256" key="6">
    <source>
        <dbReference type="RuleBase" id="RU003557"/>
    </source>
</evidence>
<gene>
    <name evidence="9" type="ORF">ACFQ03_04310</name>
</gene>
<proteinExistence type="inferred from homology"/>
<feature type="domain" description="Thiolase N-terminal" evidence="7">
    <location>
        <begin position="5"/>
        <end position="261"/>
    </location>
</feature>
<feature type="domain" description="Thiolase C-terminal" evidence="8">
    <location>
        <begin position="270"/>
        <end position="390"/>
    </location>
</feature>
<dbReference type="InterPro" id="IPR020617">
    <property type="entry name" value="Thiolase_C"/>
</dbReference>
<evidence type="ECO:0000256" key="4">
    <source>
        <dbReference type="ARBA" id="ARBA00023315"/>
    </source>
</evidence>
<comment type="pathway">
    <text evidence="1">Lipid metabolism.</text>
</comment>
<evidence type="ECO:0000313" key="10">
    <source>
        <dbReference type="Proteomes" id="UP001597120"/>
    </source>
</evidence>
<dbReference type="InterPro" id="IPR020613">
    <property type="entry name" value="Thiolase_CS"/>
</dbReference>
<evidence type="ECO:0000256" key="5">
    <source>
        <dbReference type="ARBA" id="ARBA00024073"/>
    </source>
</evidence>
<dbReference type="PROSITE" id="PS00737">
    <property type="entry name" value="THIOLASE_2"/>
    <property type="match status" value="1"/>
</dbReference>
<evidence type="ECO:0000259" key="8">
    <source>
        <dbReference type="Pfam" id="PF02803"/>
    </source>
</evidence>
<dbReference type="RefSeq" id="WP_379286289.1">
    <property type="nucleotide sequence ID" value="NZ_JBHTIU010000012.1"/>
</dbReference>
<dbReference type="Gene3D" id="3.40.47.10">
    <property type="match status" value="1"/>
</dbReference>
<dbReference type="PROSITE" id="PS00099">
    <property type="entry name" value="THIOLASE_3"/>
    <property type="match status" value="1"/>
</dbReference>
<keyword evidence="3 6" id="KW-0808">Transferase</keyword>
<protein>
    <recommendedName>
        <fullName evidence="5">acetyl-CoA C-acyltransferase</fullName>
        <ecNumber evidence="5">2.3.1.16</ecNumber>
    </recommendedName>
</protein>
<dbReference type="PROSITE" id="PS00098">
    <property type="entry name" value="THIOLASE_1"/>
    <property type="match status" value="1"/>
</dbReference>
<dbReference type="EC" id="2.3.1.16" evidence="5"/>
<dbReference type="InterPro" id="IPR020610">
    <property type="entry name" value="Thiolase_AS"/>
</dbReference>
<reference evidence="10" key="1">
    <citation type="journal article" date="2019" name="Int. J. Syst. Evol. Microbiol.">
        <title>The Global Catalogue of Microorganisms (GCM) 10K type strain sequencing project: providing services to taxonomists for standard genome sequencing and annotation.</title>
        <authorList>
            <consortium name="The Broad Institute Genomics Platform"/>
            <consortium name="The Broad Institute Genome Sequencing Center for Infectious Disease"/>
            <person name="Wu L."/>
            <person name="Ma J."/>
        </authorList>
    </citation>
    <scope>NUCLEOTIDE SEQUENCE [LARGE SCALE GENOMIC DNA]</scope>
    <source>
        <strain evidence="10">CCUG 57263</strain>
    </source>
</reference>
<dbReference type="InterPro" id="IPR050215">
    <property type="entry name" value="Thiolase-like_sf_Thiolase"/>
</dbReference>
<dbReference type="PANTHER" id="PTHR43853">
    <property type="entry name" value="3-KETOACYL-COA THIOLASE, PEROXISOMAL"/>
    <property type="match status" value="1"/>
</dbReference>
<keyword evidence="4 6" id="KW-0012">Acyltransferase</keyword>
<dbReference type="Pfam" id="PF02803">
    <property type="entry name" value="Thiolase_C"/>
    <property type="match status" value="1"/>
</dbReference>
<dbReference type="InterPro" id="IPR002155">
    <property type="entry name" value="Thiolase"/>
</dbReference>
<comment type="similarity">
    <text evidence="2 6">Belongs to the thiolase-like superfamily. Thiolase family.</text>
</comment>
<evidence type="ECO:0000256" key="1">
    <source>
        <dbReference type="ARBA" id="ARBA00005189"/>
    </source>
</evidence>
<evidence type="ECO:0000256" key="3">
    <source>
        <dbReference type="ARBA" id="ARBA00022679"/>
    </source>
</evidence>
<accession>A0ABW3D5Y2</accession>
<keyword evidence="10" id="KW-1185">Reference proteome</keyword>
<sequence>MKEAVIVTAVRTAVGKAHKGSLRQFRPEDLGAAAVQEAVKRTPGISGADVEDVILGCAMPEGEQGLNLGRIVAIRAGLPDGVPGQTVNRFCASGLQSIASAAERIMCGFADVMVAGGVESMSHVPMSGYKPMPNPHLVEHRPEMYMSMGHTAEEVAARYGVTREEQDRFAVSSHRKAAAAIAAGKFRDEIVPVTVEEAIVDESGEPARRRFVFAEDEGVRPDTSPEALAKLKPAFRLGGTVTAGNTSQMSDGAAAVVVMSGEKAAQLGLRPLAVLRSFAVAGVAPEVMGIGPVAAIPKALRLAGLTAGQIDLYEINEAFASQCLYVIRELGIDEAKVNVNGGAIALGHPLGCTGTKLTTTLLHEGRRRRSRYGIVSMCVGGGMGAAGVFEFIH</sequence>
<organism evidence="9 10">
    <name type="scientific">Paenibacillus residui</name>
    <dbReference type="NCBI Taxonomy" id="629724"/>
    <lineage>
        <taxon>Bacteria</taxon>
        <taxon>Bacillati</taxon>
        <taxon>Bacillota</taxon>
        <taxon>Bacilli</taxon>
        <taxon>Bacillales</taxon>
        <taxon>Paenibacillaceae</taxon>
        <taxon>Paenibacillus</taxon>
    </lineage>
</organism>
<dbReference type="Pfam" id="PF00108">
    <property type="entry name" value="Thiolase_N"/>
    <property type="match status" value="1"/>
</dbReference>
<dbReference type="PANTHER" id="PTHR43853:SF21">
    <property type="entry name" value="STEROID 3-KETOACYL-COA THIOLASE"/>
    <property type="match status" value="1"/>
</dbReference>
<dbReference type="InterPro" id="IPR020615">
    <property type="entry name" value="Thiolase_acyl_enz_int_AS"/>
</dbReference>
<comment type="caution">
    <text evidence="9">The sequence shown here is derived from an EMBL/GenBank/DDBJ whole genome shotgun (WGS) entry which is preliminary data.</text>
</comment>
<evidence type="ECO:0000313" key="9">
    <source>
        <dbReference type="EMBL" id="MFD0868361.1"/>
    </source>
</evidence>
<dbReference type="InterPro" id="IPR020616">
    <property type="entry name" value="Thiolase_N"/>
</dbReference>
<name>A0ABW3D5Y2_9BACL</name>